<dbReference type="EMBL" id="VJMJ01000335">
    <property type="protein sequence ID" value="KAF0722424.1"/>
    <property type="molecule type" value="Genomic_DNA"/>
</dbReference>
<proteinExistence type="predicted"/>
<dbReference type="PANTHER" id="PTHR20991:SF0">
    <property type="entry name" value="PROTEIN PTHB1"/>
    <property type="match status" value="1"/>
</dbReference>
<dbReference type="GO" id="GO:0016020">
    <property type="term" value="C:membrane"/>
    <property type="evidence" value="ECO:0007669"/>
    <property type="project" value="TreeGrafter"/>
</dbReference>
<dbReference type="GO" id="GO:0034464">
    <property type="term" value="C:BBSome"/>
    <property type="evidence" value="ECO:0007669"/>
    <property type="project" value="InterPro"/>
</dbReference>
<gene>
    <name evidence="3" type="ORF">Ae201684_018427</name>
</gene>
<dbReference type="GO" id="GO:0060271">
    <property type="term" value="P:cilium assembly"/>
    <property type="evidence" value="ECO:0007669"/>
    <property type="project" value="TreeGrafter"/>
</dbReference>
<dbReference type="InterPro" id="IPR026511">
    <property type="entry name" value="PTHB1"/>
</dbReference>
<comment type="caution">
    <text evidence="3">The sequence shown here is derived from an EMBL/GenBank/DDBJ whole genome shotgun (WGS) entry which is preliminary data.</text>
</comment>
<dbReference type="InterPro" id="IPR055364">
    <property type="entry name" value="PTHB1_CtH_dom"/>
</dbReference>
<keyword evidence="4" id="KW-1185">Reference proteome</keyword>
<sequence>MLIRYKFDLDDENFAALWAHLSPRVDQAWEETTEAAMTDLLKSKLAVKKESSAATAASTGLELVLPEDTKKLKKHITIVCDRLGKGGLLVGGPARTNDDENETKDGGDPSP</sequence>
<organism evidence="3 4">
    <name type="scientific">Aphanomyces euteiches</name>
    <dbReference type="NCBI Taxonomy" id="100861"/>
    <lineage>
        <taxon>Eukaryota</taxon>
        <taxon>Sar</taxon>
        <taxon>Stramenopiles</taxon>
        <taxon>Oomycota</taxon>
        <taxon>Saprolegniomycetes</taxon>
        <taxon>Saprolegniales</taxon>
        <taxon>Verrucalvaceae</taxon>
        <taxon>Aphanomyces</taxon>
    </lineage>
</organism>
<evidence type="ECO:0000256" key="1">
    <source>
        <dbReference type="SAM" id="MobiDB-lite"/>
    </source>
</evidence>
<evidence type="ECO:0000259" key="2">
    <source>
        <dbReference type="Pfam" id="PF23339"/>
    </source>
</evidence>
<evidence type="ECO:0000313" key="3">
    <source>
        <dbReference type="EMBL" id="KAF0722424.1"/>
    </source>
</evidence>
<dbReference type="VEuPathDB" id="FungiDB:AeMF1_014916"/>
<feature type="region of interest" description="Disordered" evidence="1">
    <location>
        <begin position="89"/>
        <end position="111"/>
    </location>
</feature>
<dbReference type="Proteomes" id="UP000481153">
    <property type="component" value="Unassembled WGS sequence"/>
</dbReference>
<reference evidence="3 4" key="1">
    <citation type="submission" date="2019-07" db="EMBL/GenBank/DDBJ databases">
        <title>Genomics analysis of Aphanomyces spp. identifies a new class of oomycete effector associated with host adaptation.</title>
        <authorList>
            <person name="Gaulin E."/>
        </authorList>
    </citation>
    <scope>NUCLEOTIDE SEQUENCE [LARGE SCALE GENOMIC DNA]</scope>
    <source>
        <strain evidence="3 4">ATCC 201684</strain>
    </source>
</reference>
<dbReference type="AlphaFoldDB" id="A0A6G0W5S3"/>
<name>A0A6G0W5S3_9STRA</name>
<feature type="domain" description="PTHB1 C-terminal helix bundle" evidence="2">
    <location>
        <begin position="9"/>
        <end position="83"/>
    </location>
</feature>
<dbReference type="Pfam" id="PF23339">
    <property type="entry name" value="PTHB1_CtH"/>
    <property type="match status" value="1"/>
</dbReference>
<protein>
    <recommendedName>
        <fullName evidence="2">PTHB1 C-terminal helix bundle domain-containing protein</fullName>
    </recommendedName>
</protein>
<accession>A0A6G0W5S3</accession>
<dbReference type="PANTHER" id="PTHR20991">
    <property type="entry name" value="PARATHYROID HORMONE-RESPONSIVE B1 GENE"/>
    <property type="match status" value="1"/>
</dbReference>
<evidence type="ECO:0000313" key="4">
    <source>
        <dbReference type="Proteomes" id="UP000481153"/>
    </source>
</evidence>